<accession>A0A9P6AUL5</accession>
<feature type="region of interest" description="Disordered" evidence="1">
    <location>
        <begin position="142"/>
        <end position="166"/>
    </location>
</feature>
<keyword evidence="3" id="KW-1185">Reference proteome</keyword>
<evidence type="ECO:0000256" key="1">
    <source>
        <dbReference type="SAM" id="MobiDB-lite"/>
    </source>
</evidence>
<proteinExistence type="predicted"/>
<evidence type="ECO:0000313" key="2">
    <source>
        <dbReference type="EMBL" id="KAF9511997.1"/>
    </source>
</evidence>
<name>A0A9P6AUL5_9AGAM</name>
<evidence type="ECO:0000313" key="3">
    <source>
        <dbReference type="Proteomes" id="UP000886523"/>
    </source>
</evidence>
<organism evidence="2 3">
    <name type="scientific">Hydnum rufescens UP504</name>
    <dbReference type="NCBI Taxonomy" id="1448309"/>
    <lineage>
        <taxon>Eukaryota</taxon>
        <taxon>Fungi</taxon>
        <taxon>Dikarya</taxon>
        <taxon>Basidiomycota</taxon>
        <taxon>Agaricomycotina</taxon>
        <taxon>Agaricomycetes</taxon>
        <taxon>Cantharellales</taxon>
        <taxon>Hydnaceae</taxon>
        <taxon>Hydnum</taxon>
    </lineage>
</organism>
<sequence>MGDMTSMSSRLISSSPRRPPNSNPVAIGVVSSSSSRSCARTTRFFRGRSADSSSTTMALTLPRNSSSSSSSSPGSVCCEPVGCRFFGDTGMGTSQGSITLPIALGDEEEDDDVDAVERGGPMKEVAPLLLSFDLGIPEIILSGDRGADGGSGSPTGSAFSAPDITG</sequence>
<protein>
    <submittedName>
        <fullName evidence="2">Uncharacterized protein</fullName>
    </submittedName>
</protein>
<feature type="compositionally biased region" description="Polar residues" evidence="1">
    <location>
        <begin position="50"/>
        <end position="64"/>
    </location>
</feature>
<dbReference type="AlphaFoldDB" id="A0A9P6AUL5"/>
<gene>
    <name evidence="2" type="ORF">BS47DRAFT_1129503</name>
</gene>
<feature type="compositionally biased region" description="Low complexity" evidence="1">
    <location>
        <begin position="1"/>
        <end position="16"/>
    </location>
</feature>
<reference evidence="2" key="1">
    <citation type="journal article" date="2020" name="Nat. Commun.">
        <title>Large-scale genome sequencing of mycorrhizal fungi provides insights into the early evolution of symbiotic traits.</title>
        <authorList>
            <person name="Miyauchi S."/>
            <person name="Kiss E."/>
            <person name="Kuo A."/>
            <person name="Drula E."/>
            <person name="Kohler A."/>
            <person name="Sanchez-Garcia M."/>
            <person name="Morin E."/>
            <person name="Andreopoulos B."/>
            <person name="Barry K.W."/>
            <person name="Bonito G."/>
            <person name="Buee M."/>
            <person name="Carver A."/>
            <person name="Chen C."/>
            <person name="Cichocki N."/>
            <person name="Clum A."/>
            <person name="Culley D."/>
            <person name="Crous P.W."/>
            <person name="Fauchery L."/>
            <person name="Girlanda M."/>
            <person name="Hayes R.D."/>
            <person name="Keri Z."/>
            <person name="LaButti K."/>
            <person name="Lipzen A."/>
            <person name="Lombard V."/>
            <person name="Magnuson J."/>
            <person name="Maillard F."/>
            <person name="Murat C."/>
            <person name="Nolan M."/>
            <person name="Ohm R.A."/>
            <person name="Pangilinan J."/>
            <person name="Pereira M.F."/>
            <person name="Perotto S."/>
            <person name="Peter M."/>
            <person name="Pfister S."/>
            <person name="Riley R."/>
            <person name="Sitrit Y."/>
            <person name="Stielow J.B."/>
            <person name="Szollosi G."/>
            <person name="Zifcakova L."/>
            <person name="Stursova M."/>
            <person name="Spatafora J.W."/>
            <person name="Tedersoo L."/>
            <person name="Vaario L.M."/>
            <person name="Yamada A."/>
            <person name="Yan M."/>
            <person name="Wang P."/>
            <person name="Xu J."/>
            <person name="Bruns T."/>
            <person name="Baldrian P."/>
            <person name="Vilgalys R."/>
            <person name="Dunand C."/>
            <person name="Henrissat B."/>
            <person name="Grigoriev I.V."/>
            <person name="Hibbett D."/>
            <person name="Nagy L.G."/>
            <person name="Martin F.M."/>
        </authorList>
    </citation>
    <scope>NUCLEOTIDE SEQUENCE</scope>
    <source>
        <strain evidence="2">UP504</strain>
    </source>
</reference>
<dbReference type="Proteomes" id="UP000886523">
    <property type="component" value="Unassembled WGS sequence"/>
</dbReference>
<dbReference type="EMBL" id="MU128993">
    <property type="protein sequence ID" value="KAF9511997.1"/>
    <property type="molecule type" value="Genomic_DNA"/>
</dbReference>
<comment type="caution">
    <text evidence="2">The sequence shown here is derived from an EMBL/GenBank/DDBJ whole genome shotgun (WGS) entry which is preliminary data.</text>
</comment>
<feature type="region of interest" description="Disordered" evidence="1">
    <location>
        <begin position="1"/>
        <end position="76"/>
    </location>
</feature>